<proteinExistence type="predicted"/>
<dbReference type="AlphaFoldDB" id="A0A9X7Y6N2"/>
<feature type="transmembrane region" description="Helical" evidence="1">
    <location>
        <begin position="218"/>
        <end position="240"/>
    </location>
</feature>
<feature type="transmembrane region" description="Helical" evidence="1">
    <location>
        <begin position="45"/>
        <end position="64"/>
    </location>
</feature>
<feature type="transmembrane region" description="Helical" evidence="1">
    <location>
        <begin position="137"/>
        <end position="160"/>
    </location>
</feature>
<evidence type="ECO:0000313" key="2">
    <source>
        <dbReference type="EMBL" id="QLL68608.1"/>
    </source>
</evidence>
<reference evidence="2 3" key="1">
    <citation type="submission" date="2020-01" db="EMBL/GenBank/DDBJ databases">
        <title>Complete and circular genome sequences of six lactobacillus isolates from horses.</title>
        <authorList>
            <person name="Hassan H.M."/>
        </authorList>
    </citation>
    <scope>NUCLEOTIDE SEQUENCE [LARGE SCALE GENOMIC DNA]</scope>
    <source>
        <strain evidence="2 3">3DG</strain>
    </source>
</reference>
<dbReference type="PANTHER" id="PTHR43229">
    <property type="entry name" value="NODULATION PROTEIN J"/>
    <property type="match status" value="1"/>
</dbReference>
<dbReference type="EMBL" id="CP047409">
    <property type="protein sequence ID" value="QLL68608.1"/>
    <property type="molecule type" value="Genomic_DNA"/>
</dbReference>
<organism evidence="2 3">
    <name type="scientific">Lactobacillus johnsonii</name>
    <dbReference type="NCBI Taxonomy" id="33959"/>
    <lineage>
        <taxon>Bacteria</taxon>
        <taxon>Bacillati</taxon>
        <taxon>Bacillota</taxon>
        <taxon>Bacilli</taxon>
        <taxon>Lactobacillales</taxon>
        <taxon>Lactobacillaceae</taxon>
        <taxon>Lactobacillus</taxon>
    </lineage>
</organism>
<evidence type="ECO:0000256" key="1">
    <source>
        <dbReference type="SAM" id="Phobius"/>
    </source>
</evidence>
<accession>A0A9X7Y6N2</accession>
<sequence length="256" mass="28614">MGMTTLKAEFHRELIIYRRYLFSSVSDLVLTILMFMGIFWSSNLISAGIIGSSLSALIVGFTLWTTIQNTCSMLGNNVMGNAKSGVLQQLYLMPISSKRLFFNKGIVNVIVSLLQSVVVCLVLMVLTGQWIHFAPIIILPGLLSLVTLFGLGYLIVSVVLKFKRVGSFLAICQYFYLGVLLTQFENAPSLIKNIANLLPLVPMVSWIRMAINGIQYNVAYYLIFSITNAIFWIIVGSIVFNRVDRNIKQNGTLSFF</sequence>
<protein>
    <submittedName>
        <fullName evidence="2">ABC transporter permease</fullName>
    </submittedName>
</protein>
<feature type="transmembrane region" description="Helical" evidence="1">
    <location>
        <begin position="20"/>
        <end position="39"/>
    </location>
</feature>
<keyword evidence="1" id="KW-0812">Transmembrane</keyword>
<name>A0A9X7Y6N2_LACJH</name>
<dbReference type="RefSeq" id="WP_180873008.1">
    <property type="nucleotide sequence ID" value="NZ_CP047409.1"/>
</dbReference>
<gene>
    <name evidence="2" type="ORF">GTO82_07040</name>
</gene>
<keyword evidence="1" id="KW-0472">Membrane</keyword>
<feature type="transmembrane region" description="Helical" evidence="1">
    <location>
        <begin position="106"/>
        <end position="131"/>
    </location>
</feature>
<dbReference type="InterPro" id="IPR051784">
    <property type="entry name" value="Nod_factor_ABC_transporter"/>
</dbReference>
<dbReference type="Proteomes" id="UP000510788">
    <property type="component" value="Chromosome"/>
</dbReference>
<evidence type="ECO:0000313" key="3">
    <source>
        <dbReference type="Proteomes" id="UP000510788"/>
    </source>
</evidence>
<feature type="transmembrane region" description="Helical" evidence="1">
    <location>
        <begin position="167"/>
        <end position="184"/>
    </location>
</feature>
<dbReference type="PANTHER" id="PTHR43229:SF6">
    <property type="entry name" value="ABC-TYPE MULTIDRUG TRANSPORT SYSTEM, PERMEASE COMPONENT"/>
    <property type="match status" value="1"/>
</dbReference>
<keyword evidence="1" id="KW-1133">Transmembrane helix</keyword>